<keyword evidence="5" id="KW-0496">Mitochondrion</keyword>
<dbReference type="SUPFAM" id="SSF53474">
    <property type="entry name" value="alpha/beta-Hydrolases"/>
    <property type="match status" value="1"/>
</dbReference>
<accession>A0A9P0DX75</accession>
<dbReference type="GO" id="GO:0016020">
    <property type="term" value="C:membrane"/>
    <property type="evidence" value="ECO:0007669"/>
    <property type="project" value="UniProtKB-SubCell"/>
</dbReference>
<protein>
    <recommendedName>
        <fullName evidence="10">Protein SERAC1</fullName>
    </recommendedName>
</protein>
<name>A0A9P0DX75_DIABA</name>
<keyword evidence="9" id="KW-1185">Reference proteome</keyword>
<evidence type="ECO:0000256" key="2">
    <source>
        <dbReference type="ARBA" id="ARBA00004240"/>
    </source>
</evidence>
<evidence type="ECO:0008006" key="10">
    <source>
        <dbReference type="Google" id="ProtNLM"/>
    </source>
</evidence>
<dbReference type="InterPro" id="IPR029058">
    <property type="entry name" value="AB_hydrolase_fold"/>
</dbReference>
<comment type="subcellular location">
    <subcellularLocation>
        <location evidence="2">Endoplasmic reticulum</location>
    </subcellularLocation>
    <subcellularLocation>
        <location evidence="3">Membrane</location>
    </subcellularLocation>
    <subcellularLocation>
        <location evidence="1">Mitochondrion</location>
    </subcellularLocation>
</comment>
<evidence type="ECO:0000256" key="6">
    <source>
        <dbReference type="ARBA" id="ARBA00023136"/>
    </source>
</evidence>
<dbReference type="GO" id="GO:0005739">
    <property type="term" value="C:mitochondrion"/>
    <property type="evidence" value="ECO:0007669"/>
    <property type="project" value="UniProtKB-SubCell"/>
</dbReference>
<dbReference type="Proteomes" id="UP001153709">
    <property type="component" value="Unassembled WGS sequence"/>
</dbReference>
<feature type="compositionally biased region" description="Basic and acidic residues" evidence="7">
    <location>
        <begin position="112"/>
        <end position="131"/>
    </location>
</feature>
<keyword evidence="6" id="KW-0472">Membrane</keyword>
<dbReference type="AlphaFoldDB" id="A0A9P0DX75"/>
<dbReference type="PANTHER" id="PTHR48182">
    <property type="entry name" value="PROTEIN SERAC1"/>
    <property type="match status" value="1"/>
</dbReference>
<dbReference type="PANTHER" id="PTHR48182:SF2">
    <property type="entry name" value="PROTEIN SERAC1"/>
    <property type="match status" value="1"/>
</dbReference>
<organism evidence="8 9">
    <name type="scientific">Diabrotica balteata</name>
    <name type="common">Banded cucumber beetle</name>
    <dbReference type="NCBI Taxonomy" id="107213"/>
    <lineage>
        <taxon>Eukaryota</taxon>
        <taxon>Metazoa</taxon>
        <taxon>Ecdysozoa</taxon>
        <taxon>Arthropoda</taxon>
        <taxon>Hexapoda</taxon>
        <taxon>Insecta</taxon>
        <taxon>Pterygota</taxon>
        <taxon>Neoptera</taxon>
        <taxon>Endopterygota</taxon>
        <taxon>Coleoptera</taxon>
        <taxon>Polyphaga</taxon>
        <taxon>Cucujiformia</taxon>
        <taxon>Chrysomeloidea</taxon>
        <taxon>Chrysomelidae</taxon>
        <taxon>Galerucinae</taxon>
        <taxon>Diabroticina</taxon>
        <taxon>Diabroticites</taxon>
        <taxon>Diabrotica</taxon>
    </lineage>
</organism>
<evidence type="ECO:0000313" key="8">
    <source>
        <dbReference type="EMBL" id="CAH1225178.1"/>
    </source>
</evidence>
<feature type="region of interest" description="Disordered" evidence="7">
    <location>
        <begin position="111"/>
        <end position="131"/>
    </location>
</feature>
<dbReference type="EMBL" id="CAKJVB030000017">
    <property type="protein sequence ID" value="CAH1225178.1"/>
    <property type="molecule type" value="Genomic_DNA"/>
</dbReference>
<sequence>TLRITRGPDGCDRAVISDTNEDTESETPEKSVDCLVLFEPEDIEIDVIFLHGLHGAINKTWKQGVWRTSSHKLNKQSPVRRLSTGDMYVPTKDHTLKRTLSSIYSKIPNKVARREENESSEENKEYNDEDETKKIEDYSDCWPRDWIPKDCPNARVIALNYTTDVLWCPTWMKKRKRTNLIERSNEMIEELVKIGVGKHPIVWVGHSKGGLYIKQMMLTTFNSAESSEINDIFNQSKAIMWYSVPHKGSTLADFTLPLLRRSVELLEVQRKLAKKKQKKITTDNVKKDGQDRYLATSLPKKPTCKHVNKSKYKCESLTSNTMFYFHKKFYSSHKKIDQDNFILKYTSITTVERKRSRTNTRTPKSHSNHFFIPDHKSQQLVPVCLPAFCHVLNIKQGRIKGVTKRFAENGTSASERRGGNQKEFAYRSKLDSVQKFIMKFQPLDSHYCRGKIKQRIYLDPSLNITKMYKMYEDQSLPGFSVTKSYFRKVFNTSFNIGFGTPRQDVCSDCLQLIEKLKRCSNGIEKENIRAQYRIHKMRAKRFFQLLKDEDPDILILSFDCQKNLPMPRVPVDQVPVFDWKEACKNVLKPTQSLHFQISKCKRIIIEKVIKKIMVRGELSYRNDISQLLPITKRGKKISHILPNRITQSVTIKQEKLDDVNKLLKKHFGDQWPEIPELNYFRNVLALPGHDGENVGGEENDSVPEEILDFV</sequence>
<dbReference type="InterPro" id="IPR052374">
    <property type="entry name" value="SERAC1"/>
</dbReference>
<comment type="caution">
    <text evidence="8">The sequence shown here is derived from an EMBL/GenBank/DDBJ whole genome shotgun (WGS) entry which is preliminary data.</text>
</comment>
<evidence type="ECO:0000256" key="1">
    <source>
        <dbReference type="ARBA" id="ARBA00004173"/>
    </source>
</evidence>
<feature type="region of interest" description="Disordered" evidence="7">
    <location>
        <begin position="1"/>
        <end position="28"/>
    </location>
</feature>
<evidence type="ECO:0000256" key="3">
    <source>
        <dbReference type="ARBA" id="ARBA00004370"/>
    </source>
</evidence>
<dbReference type="GO" id="GO:0005783">
    <property type="term" value="C:endoplasmic reticulum"/>
    <property type="evidence" value="ECO:0007669"/>
    <property type="project" value="UniProtKB-SubCell"/>
</dbReference>
<gene>
    <name evidence="8" type="ORF">DIABBA_LOCUS98</name>
</gene>
<evidence type="ECO:0000256" key="4">
    <source>
        <dbReference type="ARBA" id="ARBA00022824"/>
    </source>
</evidence>
<reference evidence="8" key="1">
    <citation type="submission" date="2022-01" db="EMBL/GenBank/DDBJ databases">
        <authorList>
            <person name="King R."/>
        </authorList>
    </citation>
    <scope>NUCLEOTIDE SEQUENCE</scope>
</reference>
<evidence type="ECO:0000313" key="9">
    <source>
        <dbReference type="Proteomes" id="UP001153709"/>
    </source>
</evidence>
<keyword evidence="4" id="KW-0256">Endoplasmic reticulum</keyword>
<dbReference type="OrthoDB" id="5086500at2759"/>
<evidence type="ECO:0000256" key="7">
    <source>
        <dbReference type="SAM" id="MobiDB-lite"/>
    </source>
</evidence>
<feature type="non-terminal residue" evidence="8">
    <location>
        <position position="1"/>
    </location>
</feature>
<dbReference type="Gene3D" id="3.40.50.1820">
    <property type="entry name" value="alpha/beta hydrolase"/>
    <property type="match status" value="1"/>
</dbReference>
<proteinExistence type="predicted"/>
<evidence type="ECO:0000256" key="5">
    <source>
        <dbReference type="ARBA" id="ARBA00023128"/>
    </source>
</evidence>